<reference evidence="2" key="1">
    <citation type="submission" date="2021-06" db="EMBL/GenBank/DDBJ databases">
        <authorList>
            <person name="Hodson N. C."/>
            <person name="Mongue J. A."/>
            <person name="Jaron S. K."/>
        </authorList>
    </citation>
    <scope>NUCLEOTIDE SEQUENCE</scope>
</reference>
<protein>
    <submittedName>
        <fullName evidence="2">Uncharacterized protein</fullName>
    </submittedName>
</protein>
<feature type="compositionally biased region" description="Basic and acidic residues" evidence="1">
    <location>
        <begin position="24"/>
        <end position="46"/>
    </location>
</feature>
<dbReference type="AlphaFoldDB" id="A0A8J2LVT2"/>
<accession>A0A8J2LVT2</accession>
<dbReference type="EMBL" id="CAJVCH010550005">
    <property type="protein sequence ID" value="CAG7829071.1"/>
    <property type="molecule type" value="Genomic_DNA"/>
</dbReference>
<feature type="region of interest" description="Disordered" evidence="1">
    <location>
        <begin position="63"/>
        <end position="121"/>
    </location>
</feature>
<evidence type="ECO:0000256" key="1">
    <source>
        <dbReference type="SAM" id="MobiDB-lite"/>
    </source>
</evidence>
<proteinExistence type="predicted"/>
<evidence type="ECO:0000313" key="2">
    <source>
        <dbReference type="EMBL" id="CAG7829071.1"/>
    </source>
</evidence>
<name>A0A8J2LVT2_9HEXA</name>
<feature type="region of interest" description="Disordered" evidence="1">
    <location>
        <begin position="256"/>
        <end position="314"/>
    </location>
</feature>
<gene>
    <name evidence="2" type="ORF">AFUS01_LOCUS38955</name>
</gene>
<dbReference type="Proteomes" id="UP000708208">
    <property type="component" value="Unassembled WGS sequence"/>
</dbReference>
<organism evidence="2 3">
    <name type="scientific">Allacma fusca</name>
    <dbReference type="NCBI Taxonomy" id="39272"/>
    <lineage>
        <taxon>Eukaryota</taxon>
        <taxon>Metazoa</taxon>
        <taxon>Ecdysozoa</taxon>
        <taxon>Arthropoda</taxon>
        <taxon>Hexapoda</taxon>
        <taxon>Collembola</taxon>
        <taxon>Symphypleona</taxon>
        <taxon>Sminthuridae</taxon>
        <taxon>Allacma</taxon>
    </lineage>
</organism>
<feature type="region of interest" description="Disordered" evidence="1">
    <location>
        <begin position="1"/>
        <end position="48"/>
    </location>
</feature>
<sequence>MFLNLTNRNRRTSRNPVPVPTRATEPHKLRSSKNRKDSPEPAEDHVKVRRIVSFSEVVQFREITTKSGDGNSKFQQDPPVPPLSQHPELEQIPDTDSGSNDKKELPDIDEPPQSTPNFTKLSKISVPRVDMNVNTVMISWVNQQLENGYKNVNERHHAIFHHKKKRQIARAQTANGSAYAVYSRIRTNDSTTSAFATSKELYYGLQHIVNTITLADEFNCVDLNDKYFPHKTSACKVKYACLKQLQILFDQIKHDKSGMRRATSKSTTSTSGHKLPPQQKDAEKARWASCTSTTSSKTIVQHPPKNHQEPRHHSLPLQHQSISRQHEGHIRLWKRQELSPPNDTYSSVNTTPQQNLSDFIEEDDFREDSESSSIISAGLINTYSVTPEIKVYEGIRGDHGIPTSSYKTM</sequence>
<evidence type="ECO:0000313" key="3">
    <source>
        <dbReference type="Proteomes" id="UP000708208"/>
    </source>
</evidence>
<feature type="compositionally biased region" description="Polar residues" evidence="1">
    <location>
        <begin position="289"/>
        <end position="299"/>
    </location>
</feature>
<keyword evidence="3" id="KW-1185">Reference proteome</keyword>
<feature type="compositionally biased region" description="Polar residues" evidence="1">
    <location>
        <begin position="65"/>
        <end position="75"/>
    </location>
</feature>
<comment type="caution">
    <text evidence="2">The sequence shown here is derived from an EMBL/GenBank/DDBJ whole genome shotgun (WGS) entry which is preliminary data.</text>
</comment>